<proteinExistence type="predicted"/>
<evidence type="ECO:0000313" key="2">
    <source>
        <dbReference type="Proteomes" id="UP001597173"/>
    </source>
</evidence>
<dbReference type="EMBL" id="JBHTNF010000007">
    <property type="protein sequence ID" value="MFD1328746.1"/>
    <property type="molecule type" value="Genomic_DNA"/>
</dbReference>
<comment type="caution">
    <text evidence="1">The sequence shown here is derived from an EMBL/GenBank/DDBJ whole genome shotgun (WGS) entry which is preliminary data.</text>
</comment>
<reference evidence="2" key="1">
    <citation type="journal article" date="2019" name="Int. J. Syst. Evol. Microbiol.">
        <title>The Global Catalogue of Microorganisms (GCM) 10K type strain sequencing project: providing services to taxonomists for standard genome sequencing and annotation.</title>
        <authorList>
            <consortium name="The Broad Institute Genomics Platform"/>
            <consortium name="The Broad Institute Genome Sequencing Center for Infectious Disease"/>
            <person name="Wu L."/>
            <person name="Ma J."/>
        </authorList>
    </citation>
    <scope>NUCLEOTIDE SEQUENCE [LARGE SCALE GENOMIC DNA]</scope>
    <source>
        <strain evidence="2">CCUG 55609</strain>
    </source>
</reference>
<protein>
    <submittedName>
        <fullName evidence="1">Uncharacterized protein</fullName>
    </submittedName>
</protein>
<dbReference type="Proteomes" id="UP001597173">
    <property type="component" value="Unassembled WGS sequence"/>
</dbReference>
<name>A0ABW3YXS5_MYCRA</name>
<dbReference type="RefSeq" id="WP_374839319.1">
    <property type="nucleotide sequence ID" value="NZ_JBHEEW010000009.1"/>
</dbReference>
<evidence type="ECO:0000313" key="1">
    <source>
        <dbReference type="EMBL" id="MFD1328746.1"/>
    </source>
</evidence>
<gene>
    <name evidence="1" type="ORF">ACFQ33_12685</name>
</gene>
<keyword evidence="2" id="KW-1185">Reference proteome</keyword>
<organism evidence="1 2">
    <name type="scientific">Mycoplana ramosa</name>
    <name type="common">Mycoplana bullata</name>
    <dbReference type="NCBI Taxonomy" id="40837"/>
    <lineage>
        <taxon>Bacteria</taxon>
        <taxon>Pseudomonadati</taxon>
        <taxon>Pseudomonadota</taxon>
        <taxon>Alphaproteobacteria</taxon>
        <taxon>Hyphomicrobiales</taxon>
        <taxon>Rhizobiaceae</taxon>
        <taxon>Mycoplana</taxon>
    </lineage>
</organism>
<accession>A0ABW3YXS5</accession>
<sequence length="120" mass="12495">MDMPTWIKPALGGAVFGAFAMVAFGFSWGGWVTSGTARNIAAMQEEAGIAAALTPYCIKRSNADPAAARVIADIKKSSTYGRRTHVERAGWATPLGTDQPNGALASLCGDELVKPSPAIN</sequence>